<keyword evidence="12" id="KW-1185">Reference proteome</keyword>
<dbReference type="Gene3D" id="1.25.40.10">
    <property type="entry name" value="Tetratricopeptide repeat domain"/>
    <property type="match status" value="1"/>
</dbReference>
<evidence type="ECO:0000256" key="2">
    <source>
        <dbReference type="ARBA" id="ARBA00022603"/>
    </source>
</evidence>
<evidence type="ECO:0000313" key="12">
    <source>
        <dbReference type="Proteomes" id="UP001318040"/>
    </source>
</evidence>
<dbReference type="Pfam" id="PF01753">
    <property type="entry name" value="zf-MYND"/>
    <property type="match status" value="1"/>
</dbReference>
<dbReference type="PANTHER" id="PTHR12197:SF184">
    <property type="entry name" value="HISTONE-LYSINE N-METHYLTRANSFERASE SMYD1"/>
    <property type="match status" value="1"/>
</dbReference>
<sequence>MFLEGLKIVTLPGKGRCLVTTRSYRTGDVIFSAKPYAAVAFDSHLAQVCHSCYRSGQNLLQCGRCGFAFYCDRTCRQEGWPQHSSECADMQSCGLPTDNVRLVARILRRAIKDSVFGAEGEIISPDRLETHIERLSNDERQAMERDVTACLQFCPAASKHFDTAFILQMLQIVNLNSLILTDQSGVKAMGVGLFPTISLLNHDCWPNCCVTFNNGNRQANKATFHSSARAELRVMRAINADEELTVSYLSFVGLAEERRAFLLRDYFFECNCVHCQDHTQDTLLTAAKSKDIDAKQVVEDSKHALGKVDMALAEKHWDEVWSLCKEALDKHLPVLADTNIYLLRMLSAAAEAATHNRELGIAAIYAARAVTGYRDVCHPKSPQLLDAFVRAGALCYGSGLYEDAHTFLCEALAILIVTHGATHARTKYIQVMKAKVEREIALLRRNEVIPRVVQSERALERKSELHGLLAPYIKTIFPRRY</sequence>
<dbReference type="InterPro" id="IPR001214">
    <property type="entry name" value="SET_dom"/>
</dbReference>
<dbReference type="EC" id="2.1.1.354" evidence="1"/>
<dbReference type="InterPro" id="IPR050869">
    <property type="entry name" value="H3K4_H4K5_MeTrfase"/>
</dbReference>
<dbReference type="GO" id="GO:0140999">
    <property type="term" value="F:histone H3K4 trimethyltransferase activity"/>
    <property type="evidence" value="ECO:0007669"/>
    <property type="project" value="UniProtKB-EC"/>
</dbReference>
<reference evidence="13" key="1">
    <citation type="submission" date="2025-08" db="UniProtKB">
        <authorList>
            <consortium name="RefSeq"/>
        </authorList>
    </citation>
    <scope>IDENTIFICATION</scope>
    <source>
        <tissue evidence="13">Sperm</tissue>
    </source>
</reference>
<dbReference type="Gene3D" id="6.10.140.2220">
    <property type="match status" value="1"/>
</dbReference>
<dbReference type="GeneID" id="116941256"/>
<keyword evidence="6 9" id="KW-0863">Zinc-finger</keyword>
<keyword evidence="2" id="KW-0489">Methyltransferase</keyword>
<dbReference type="KEGG" id="pmrn:116941256"/>
<evidence type="ECO:0000256" key="9">
    <source>
        <dbReference type="PROSITE-ProRule" id="PRU00134"/>
    </source>
</evidence>
<evidence type="ECO:0000259" key="11">
    <source>
        <dbReference type="PROSITE" id="PS50865"/>
    </source>
</evidence>
<dbReference type="Proteomes" id="UP001318040">
    <property type="component" value="Chromosome 11"/>
</dbReference>
<dbReference type="PROSITE" id="PS50865">
    <property type="entry name" value="ZF_MYND_2"/>
    <property type="match status" value="1"/>
</dbReference>
<keyword evidence="5" id="KW-0479">Metal-binding</keyword>
<evidence type="ECO:0000256" key="7">
    <source>
        <dbReference type="ARBA" id="ARBA00022833"/>
    </source>
</evidence>
<evidence type="ECO:0000256" key="5">
    <source>
        <dbReference type="ARBA" id="ARBA00022723"/>
    </source>
</evidence>
<dbReference type="Gene3D" id="1.10.220.160">
    <property type="match status" value="1"/>
</dbReference>
<dbReference type="AlphaFoldDB" id="A0AAJ7T078"/>
<dbReference type="FunFam" id="1.25.40.10:FF:000132">
    <property type="entry name" value="Histone-lysine N-methyltransferase SMYD1 isoform 1"/>
    <property type="match status" value="1"/>
</dbReference>
<dbReference type="Gene3D" id="2.170.270.10">
    <property type="entry name" value="SET domain"/>
    <property type="match status" value="1"/>
</dbReference>
<dbReference type="SMART" id="SM00317">
    <property type="entry name" value="SET"/>
    <property type="match status" value="1"/>
</dbReference>
<evidence type="ECO:0000256" key="3">
    <source>
        <dbReference type="ARBA" id="ARBA00022679"/>
    </source>
</evidence>
<proteinExistence type="predicted"/>
<protein>
    <recommendedName>
        <fullName evidence="1">[histone H3]-lysine(4) N-trimethyltransferase</fullName>
        <ecNumber evidence="1">2.1.1.354</ecNumber>
    </recommendedName>
</protein>
<dbReference type="GO" id="GO:0008270">
    <property type="term" value="F:zinc ion binding"/>
    <property type="evidence" value="ECO:0007669"/>
    <property type="project" value="UniProtKB-KW"/>
</dbReference>
<evidence type="ECO:0000256" key="4">
    <source>
        <dbReference type="ARBA" id="ARBA00022691"/>
    </source>
</evidence>
<dbReference type="PROSITE" id="PS50280">
    <property type="entry name" value="SET"/>
    <property type="match status" value="1"/>
</dbReference>
<name>A0AAJ7T078_PETMA</name>
<keyword evidence="3" id="KW-0808">Transferase</keyword>
<dbReference type="GO" id="GO:0032259">
    <property type="term" value="P:methylation"/>
    <property type="evidence" value="ECO:0007669"/>
    <property type="project" value="UniProtKB-KW"/>
</dbReference>
<keyword evidence="7" id="KW-0862">Zinc</keyword>
<dbReference type="Pfam" id="PF00856">
    <property type="entry name" value="SET"/>
    <property type="match status" value="1"/>
</dbReference>
<evidence type="ECO:0000256" key="1">
    <source>
        <dbReference type="ARBA" id="ARBA00012182"/>
    </source>
</evidence>
<feature type="domain" description="SET" evidence="10">
    <location>
        <begin position="4"/>
        <end position="249"/>
    </location>
</feature>
<dbReference type="InterPro" id="IPR002893">
    <property type="entry name" value="Znf_MYND"/>
</dbReference>
<evidence type="ECO:0000256" key="6">
    <source>
        <dbReference type="ARBA" id="ARBA00022771"/>
    </source>
</evidence>
<evidence type="ECO:0000256" key="8">
    <source>
        <dbReference type="ARBA" id="ARBA00047571"/>
    </source>
</evidence>
<comment type="catalytic activity">
    <reaction evidence="8">
        <text>L-lysyl(4)-[histone H3] + 3 S-adenosyl-L-methionine = N(6),N(6),N(6)-trimethyl-L-lysyl(4)-[histone H3] + 3 S-adenosyl-L-homocysteine + 3 H(+)</text>
        <dbReference type="Rhea" id="RHEA:60260"/>
        <dbReference type="Rhea" id="RHEA-COMP:15537"/>
        <dbReference type="Rhea" id="RHEA-COMP:15547"/>
        <dbReference type="ChEBI" id="CHEBI:15378"/>
        <dbReference type="ChEBI" id="CHEBI:29969"/>
        <dbReference type="ChEBI" id="CHEBI:57856"/>
        <dbReference type="ChEBI" id="CHEBI:59789"/>
        <dbReference type="ChEBI" id="CHEBI:61961"/>
        <dbReference type="EC" id="2.1.1.354"/>
    </reaction>
</comment>
<feature type="domain" description="MYND-type" evidence="11">
    <location>
        <begin position="49"/>
        <end position="87"/>
    </location>
</feature>
<accession>A0AAJ7T078</accession>
<dbReference type="InterPro" id="IPR011990">
    <property type="entry name" value="TPR-like_helical_dom_sf"/>
</dbReference>
<keyword evidence="4" id="KW-0949">S-adenosyl-L-methionine</keyword>
<evidence type="ECO:0000259" key="10">
    <source>
        <dbReference type="PROSITE" id="PS50280"/>
    </source>
</evidence>
<dbReference type="RefSeq" id="XP_032808005.1">
    <property type="nucleotide sequence ID" value="XM_032952114.1"/>
</dbReference>
<dbReference type="GO" id="GO:0005634">
    <property type="term" value="C:nucleus"/>
    <property type="evidence" value="ECO:0007669"/>
    <property type="project" value="TreeGrafter"/>
</dbReference>
<dbReference type="SUPFAM" id="SSF82199">
    <property type="entry name" value="SET domain"/>
    <property type="match status" value="1"/>
</dbReference>
<evidence type="ECO:0000313" key="13">
    <source>
        <dbReference type="RefSeq" id="XP_032808005.1"/>
    </source>
</evidence>
<dbReference type="Gene3D" id="1.25.40.970">
    <property type="match status" value="1"/>
</dbReference>
<organism evidence="12 13">
    <name type="scientific">Petromyzon marinus</name>
    <name type="common">Sea lamprey</name>
    <dbReference type="NCBI Taxonomy" id="7757"/>
    <lineage>
        <taxon>Eukaryota</taxon>
        <taxon>Metazoa</taxon>
        <taxon>Chordata</taxon>
        <taxon>Craniata</taxon>
        <taxon>Vertebrata</taxon>
        <taxon>Cyclostomata</taxon>
        <taxon>Hyperoartia</taxon>
        <taxon>Petromyzontiformes</taxon>
        <taxon>Petromyzontidae</taxon>
        <taxon>Petromyzon</taxon>
    </lineage>
</organism>
<dbReference type="InterPro" id="IPR046341">
    <property type="entry name" value="SET_dom_sf"/>
</dbReference>
<dbReference type="PANTHER" id="PTHR12197">
    <property type="entry name" value="HISTONE-LYSINE N-METHYLTRANSFERASE SMYD"/>
    <property type="match status" value="1"/>
</dbReference>
<gene>
    <name evidence="13" type="primary">LOC116941256</name>
</gene>
<dbReference type="FunFam" id="2.170.270.10:FF:000013">
    <property type="entry name" value="Histone-lysine N-methyltransferase SMYD1 isoform 1"/>
    <property type="match status" value="1"/>
</dbReference>